<dbReference type="Proteomes" id="UP000028990">
    <property type="component" value="Unassembled WGS sequence"/>
</dbReference>
<proteinExistence type="predicted"/>
<reference evidence="2 3" key="1">
    <citation type="submission" date="2013-11" db="EMBL/GenBank/DDBJ databases">
        <title>The Damaraland mole rat (Fukomys damarensis) genome and evolution of African mole rats.</title>
        <authorList>
            <person name="Gladyshev V.N."/>
            <person name="Fang X."/>
        </authorList>
    </citation>
    <scope>NUCLEOTIDE SEQUENCE [LARGE SCALE GENOMIC DNA]</scope>
    <source>
        <tissue evidence="2">Liver</tissue>
    </source>
</reference>
<organism evidence="2 3">
    <name type="scientific">Fukomys damarensis</name>
    <name type="common">Damaraland mole rat</name>
    <name type="synonym">Cryptomys damarensis</name>
    <dbReference type="NCBI Taxonomy" id="885580"/>
    <lineage>
        <taxon>Eukaryota</taxon>
        <taxon>Metazoa</taxon>
        <taxon>Chordata</taxon>
        <taxon>Craniata</taxon>
        <taxon>Vertebrata</taxon>
        <taxon>Euteleostomi</taxon>
        <taxon>Mammalia</taxon>
        <taxon>Eutheria</taxon>
        <taxon>Euarchontoglires</taxon>
        <taxon>Glires</taxon>
        <taxon>Rodentia</taxon>
        <taxon>Hystricomorpha</taxon>
        <taxon>Bathyergidae</taxon>
        <taxon>Fukomys</taxon>
    </lineage>
</organism>
<feature type="region of interest" description="Disordered" evidence="1">
    <location>
        <begin position="1"/>
        <end position="54"/>
    </location>
</feature>
<evidence type="ECO:0000256" key="1">
    <source>
        <dbReference type="SAM" id="MobiDB-lite"/>
    </source>
</evidence>
<dbReference type="AlphaFoldDB" id="A0A091DCS8"/>
<evidence type="ECO:0000313" key="2">
    <source>
        <dbReference type="EMBL" id="KFO20606.1"/>
    </source>
</evidence>
<keyword evidence="3" id="KW-1185">Reference proteome</keyword>
<dbReference type="EMBL" id="KN124686">
    <property type="protein sequence ID" value="KFO20606.1"/>
    <property type="molecule type" value="Genomic_DNA"/>
</dbReference>
<accession>A0A091DCS8</accession>
<feature type="region of interest" description="Disordered" evidence="1">
    <location>
        <begin position="148"/>
        <end position="174"/>
    </location>
</feature>
<feature type="compositionally biased region" description="Low complexity" evidence="1">
    <location>
        <begin position="15"/>
        <end position="26"/>
    </location>
</feature>
<gene>
    <name evidence="2" type="ORF">H920_17992</name>
</gene>
<name>A0A091DCS8_FUKDA</name>
<feature type="compositionally biased region" description="Polar residues" evidence="1">
    <location>
        <begin position="45"/>
        <end position="54"/>
    </location>
</feature>
<protein>
    <submittedName>
        <fullName evidence="2">Uncharacterized protein</fullName>
    </submittedName>
</protein>
<feature type="compositionally biased region" description="Basic and acidic residues" evidence="1">
    <location>
        <begin position="155"/>
        <end position="174"/>
    </location>
</feature>
<evidence type="ECO:0000313" key="3">
    <source>
        <dbReference type="Proteomes" id="UP000028990"/>
    </source>
</evidence>
<sequence>MNHLRGACITRFAGSKSAESASSSSKNGDTKGEPARPPHDEITPMTGTELSPQKTPTFLCEPLEDRLRASFSVLPAVALLRASLTGVTHLEGSEPDTTGHKKERWFWVRVAGLRFYLKEDQPGIDVYKRVEGRDTKLERNRNTTWVIRTPSEENLNSRDDNENGKDEKISRMFR</sequence>
<feature type="compositionally biased region" description="Basic and acidic residues" evidence="1">
    <location>
        <begin position="28"/>
        <end position="42"/>
    </location>
</feature>